<keyword evidence="6 10" id="KW-1133">Transmembrane helix</keyword>
<dbReference type="PANTHER" id="PTHR21137">
    <property type="entry name" value="ODORANT RECEPTOR"/>
    <property type="match status" value="1"/>
</dbReference>
<dbReference type="GO" id="GO:0005886">
    <property type="term" value="C:plasma membrane"/>
    <property type="evidence" value="ECO:0007669"/>
    <property type="project" value="UniProtKB-SubCell"/>
</dbReference>
<accession>A0A1S4G6M2</accession>
<protein>
    <recommendedName>
        <fullName evidence="10">Odorant receptor</fullName>
    </recommendedName>
</protein>
<keyword evidence="9 10" id="KW-0807">Transducer</keyword>
<keyword evidence="3 10" id="KW-0716">Sensory transduction</keyword>
<dbReference type="AlphaFoldDB" id="A0A1S4G6M2"/>
<dbReference type="InterPro" id="IPR004117">
    <property type="entry name" value="7tm6_olfct_rcpt"/>
</dbReference>
<dbReference type="GO" id="GO:0007165">
    <property type="term" value="P:signal transduction"/>
    <property type="evidence" value="ECO:0007669"/>
    <property type="project" value="UniProtKB-KW"/>
</dbReference>
<evidence type="ECO:0000313" key="12">
    <source>
        <dbReference type="Proteomes" id="UP000682892"/>
    </source>
</evidence>
<dbReference type="GO" id="GO:0004984">
    <property type="term" value="F:olfactory receptor activity"/>
    <property type="evidence" value="ECO:0007669"/>
    <property type="project" value="InterPro"/>
</dbReference>
<dbReference type="KEGG" id="aag:23687797"/>
<evidence type="ECO:0000256" key="10">
    <source>
        <dbReference type="RuleBase" id="RU351113"/>
    </source>
</evidence>
<reference evidence="11" key="1">
    <citation type="submission" date="2005-10" db="EMBL/GenBank/DDBJ databases">
        <authorList>
            <person name="Loftus B.J."/>
            <person name="Nene V.M."/>
            <person name="Hannick L.I."/>
            <person name="Bidwell S."/>
            <person name="Haas B."/>
            <person name="Amedeo P."/>
            <person name="Orvis J."/>
            <person name="Wortman J.R."/>
            <person name="White O.R."/>
            <person name="Salzberg S."/>
            <person name="Shumway M."/>
            <person name="Koo H."/>
            <person name="Zhao Y."/>
            <person name="Holmes M."/>
            <person name="Miller J."/>
            <person name="Schatz M."/>
            <person name="Pop M."/>
            <person name="Pai G."/>
            <person name="Utterback T."/>
            <person name="Rogers Y.-H."/>
            <person name="Kravitz S."/>
            <person name="Fraser C.M."/>
        </authorList>
    </citation>
    <scope>NUCLEOTIDE SEQUENCE</scope>
    <source>
        <strain evidence="11">Liverpool</strain>
    </source>
</reference>
<keyword evidence="8 10" id="KW-0675">Receptor</keyword>
<evidence type="ECO:0000256" key="9">
    <source>
        <dbReference type="ARBA" id="ARBA00023224"/>
    </source>
</evidence>
<dbReference type="CTD" id="23687797"/>
<evidence type="ECO:0000256" key="2">
    <source>
        <dbReference type="ARBA" id="ARBA00022475"/>
    </source>
</evidence>
<feature type="transmembrane region" description="Helical" evidence="10">
    <location>
        <begin position="156"/>
        <end position="173"/>
    </location>
</feature>
<dbReference type="SMR" id="A0A1S4G6M2"/>
<feature type="transmembrane region" description="Helical" evidence="10">
    <location>
        <begin position="312"/>
        <end position="331"/>
    </location>
</feature>
<evidence type="ECO:0000256" key="5">
    <source>
        <dbReference type="ARBA" id="ARBA00022725"/>
    </source>
</evidence>
<evidence type="ECO:0000256" key="8">
    <source>
        <dbReference type="ARBA" id="ARBA00023170"/>
    </source>
</evidence>
<proteinExistence type="inferred from homology"/>
<dbReference type="Proteomes" id="UP000682892">
    <property type="component" value="Chromosome 2"/>
</dbReference>
<comment type="caution">
    <text evidence="10">Lacks conserved residue(s) required for the propagation of feature annotation.</text>
</comment>
<sequence>MFAKIRYAWNRGCAWWSTKINQIRQYFSDEGAAGDCFWWTDVLLLLGGVLNVHTSNWIHERKIRIIFQSLSVYTVYVFYLRLYEALHEKKDASSLIMEITKVTSISISCLRMVAAAFLIKVLNTIRSFVLSNSISSGDVEYDEREQNNFNRLAKRAIQVIFSWITADTIFFLIPSSTKDDLFQFPVPSFLIGEKASKILNMICVTSIPASILPKTISCTTCIGVMLIGMRTKLRVLAHRFELISHQSISNEDQLYERIDRDLREFLTQHRMYLSYLKISKDLVGKAFLLVHYFSIFAIGALLYACHEIERSFMTVVFGAAVSFFLSEYYLLCYLIDSLQDEADSIEQHIFELGINLPFRPERRSEYVQLRTALMIIWMNTRNGITMNCMGIFEINTPKFLSLINVAYSVLTFLIKME</sequence>
<dbReference type="OrthoDB" id="6614360at2759"/>
<dbReference type="GO" id="GO:0005549">
    <property type="term" value="F:odorant binding"/>
    <property type="evidence" value="ECO:0007669"/>
    <property type="project" value="InterPro"/>
</dbReference>
<dbReference type="GeneID" id="23687797"/>
<evidence type="ECO:0000256" key="3">
    <source>
        <dbReference type="ARBA" id="ARBA00022606"/>
    </source>
</evidence>
<evidence type="ECO:0000256" key="6">
    <source>
        <dbReference type="ARBA" id="ARBA00022989"/>
    </source>
</evidence>
<keyword evidence="5 10" id="KW-0552">Olfaction</keyword>
<organism evidence="11 12">
    <name type="scientific">Aedes aegypti</name>
    <name type="common">Yellowfever mosquito</name>
    <name type="synonym">Culex aegypti</name>
    <dbReference type="NCBI Taxonomy" id="7159"/>
    <lineage>
        <taxon>Eukaryota</taxon>
        <taxon>Metazoa</taxon>
        <taxon>Ecdysozoa</taxon>
        <taxon>Arthropoda</taxon>
        <taxon>Hexapoda</taxon>
        <taxon>Insecta</taxon>
        <taxon>Pterygota</taxon>
        <taxon>Neoptera</taxon>
        <taxon>Endopterygota</taxon>
        <taxon>Diptera</taxon>
        <taxon>Nematocera</taxon>
        <taxon>Culicoidea</taxon>
        <taxon>Culicidae</taxon>
        <taxon>Culicinae</taxon>
        <taxon>Aedini</taxon>
        <taxon>Aedes</taxon>
        <taxon>Stegomyia</taxon>
    </lineage>
</organism>
<dbReference type="Pfam" id="PF02949">
    <property type="entry name" value="7tm_6"/>
    <property type="match status" value="1"/>
</dbReference>
<comment type="similarity">
    <text evidence="10">Belongs to the insect chemoreceptor superfamily. Heteromeric odorant receptor channel (TC 1.A.69) family.</text>
</comment>
<dbReference type="HOGENOM" id="CLU_046911_0_0_1"/>
<comment type="subcellular location">
    <subcellularLocation>
        <location evidence="1 10">Cell membrane</location>
        <topology evidence="1 10">Multi-pass membrane protein</topology>
    </subcellularLocation>
</comment>
<evidence type="ECO:0000313" key="11">
    <source>
        <dbReference type="EMBL" id="EJY58031.1"/>
    </source>
</evidence>
<evidence type="ECO:0000256" key="4">
    <source>
        <dbReference type="ARBA" id="ARBA00022692"/>
    </source>
</evidence>
<evidence type="ECO:0000256" key="1">
    <source>
        <dbReference type="ARBA" id="ARBA00004651"/>
    </source>
</evidence>
<dbReference type="PANTHER" id="PTHR21137:SF35">
    <property type="entry name" value="ODORANT RECEPTOR 19A-RELATED"/>
    <property type="match status" value="1"/>
</dbReference>
<feature type="transmembrane region" description="Helical" evidence="10">
    <location>
        <begin position="286"/>
        <end position="305"/>
    </location>
</feature>
<name>A0A1S4G6M2_AEDAE</name>
<keyword evidence="4 10" id="KW-0812">Transmembrane</keyword>
<evidence type="ECO:0000256" key="7">
    <source>
        <dbReference type="ARBA" id="ARBA00023136"/>
    </source>
</evidence>
<reference evidence="11" key="3">
    <citation type="submission" date="2012-09" db="EMBL/GenBank/DDBJ databases">
        <authorList>
            <consortium name="VectorBase"/>
        </authorList>
    </citation>
    <scope>NUCLEOTIDE SEQUENCE</scope>
    <source>
        <strain evidence="11">Liverpool</strain>
    </source>
</reference>
<dbReference type="EMBL" id="CH478002">
    <property type="protein sequence ID" value="EJY58031.1"/>
    <property type="molecule type" value="Genomic_DNA"/>
</dbReference>
<gene>
    <name evidence="11" type="primary">GPROR117</name>
    <name evidence="11" type="ORF">AaeL_AAEL017377</name>
</gene>
<keyword evidence="7 10" id="KW-0472">Membrane</keyword>
<reference evidence="11" key="2">
    <citation type="journal article" date="2007" name="Science">
        <title>Genome sequence of Aedes aegypti, a major arbovirus vector.</title>
        <authorList>
            <person name="Nene V."/>
            <person name="Wortman J.R."/>
            <person name="Lawson D."/>
            <person name="Haas B."/>
            <person name="Kodira C."/>
            <person name="Tu Z.J."/>
            <person name="Loftus B."/>
            <person name="Xi Z."/>
            <person name="Megy K."/>
            <person name="Grabherr M."/>
            <person name="Ren Q."/>
            <person name="Zdobnov E.M."/>
            <person name="Lobo N.F."/>
            <person name="Campbell K.S."/>
            <person name="Brown S.E."/>
            <person name="Bonaldo M.F."/>
            <person name="Zhu J."/>
            <person name="Sinkins S.P."/>
            <person name="Hogenkamp D.G."/>
            <person name="Amedeo P."/>
            <person name="Arensburger P."/>
            <person name="Atkinson P.W."/>
            <person name="Bidwell S."/>
            <person name="Biedler J."/>
            <person name="Birney E."/>
            <person name="Bruggner R.V."/>
            <person name="Costas J."/>
            <person name="Coy M.R."/>
            <person name="Crabtree J."/>
            <person name="Crawford M."/>
            <person name="Debruyn B."/>
            <person name="Decaprio D."/>
            <person name="Eiglmeier K."/>
            <person name="Eisenstadt E."/>
            <person name="El-Dorry H."/>
            <person name="Gelbart W.M."/>
            <person name="Gomes S.L."/>
            <person name="Hammond M."/>
            <person name="Hannick L.I."/>
            <person name="Hogan J.R."/>
            <person name="Holmes M.H."/>
            <person name="Jaffe D."/>
            <person name="Johnston J.S."/>
            <person name="Kennedy R.C."/>
            <person name="Koo H."/>
            <person name="Kravitz S."/>
            <person name="Kriventseva E.V."/>
            <person name="Kulp D."/>
            <person name="Labutti K."/>
            <person name="Lee E."/>
            <person name="Li S."/>
            <person name="Lovin D.D."/>
            <person name="Mao C."/>
            <person name="Mauceli E."/>
            <person name="Menck C.F."/>
            <person name="Miller J.R."/>
            <person name="Montgomery P."/>
            <person name="Mori A."/>
            <person name="Nascimento A.L."/>
            <person name="Naveira H.F."/>
            <person name="Nusbaum C."/>
            <person name="O'leary S."/>
            <person name="Orvis J."/>
            <person name="Pertea M."/>
            <person name="Quesneville H."/>
            <person name="Reidenbach K.R."/>
            <person name="Rogers Y.H."/>
            <person name="Roth C.W."/>
            <person name="Schneider J.R."/>
            <person name="Schatz M."/>
            <person name="Shumway M."/>
            <person name="Stanke M."/>
            <person name="Stinson E.O."/>
            <person name="Tubio J.M."/>
            <person name="Vanzee J.P."/>
            <person name="Verjovski-Almeida S."/>
            <person name="Werner D."/>
            <person name="White O."/>
            <person name="Wyder S."/>
            <person name="Zeng Q."/>
            <person name="Zhao Q."/>
            <person name="Zhao Y."/>
            <person name="Hill C.A."/>
            <person name="Raikhel A.S."/>
            <person name="Soares M.B."/>
            <person name="Knudson D.L."/>
            <person name="Lee N.H."/>
            <person name="Galagan J."/>
            <person name="Salzberg S.L."/>
            <person name="Paulsen I.T."/>
            <person name="Dimopoulos G."/>
            <person name="Collins F.H."/>
            <person name="Birren B."/>
            <person name="Fraser-Liggett C.M."/>
            <person name="Severson D.W."/>
        </authorList>
    </citation>
    <scope>NUCLEOTIDE SEQUENCE [LARGE SCALE GENOMIC DNA]</scope>
    <source>
        <strain evidence="11">Liverpool</strain>
    </source>
</reference>
<keyword evidence="2" id="KW-1003">Cell membrane</keyword>